<comment type="caution">
    <text evidence="4">The sequence shown here is derived from an EMBL/GenBank/DDBJ whole genome shotgun (WGS) entry which is preliminary data.</text>
</comment>
<dbReference type="PROSITE" id="PS50937">
    <property type="entry name" value="HTH_MERR_2"/>
    <property type="match status" value="1"/>
</dbReference>
<feature type="compositionally biased region" description="Pro residues" evidence="2">
    <location>
        <begin position="125"/>
        <end position="135"/>
    </location>
</feature>
<dbReference type="EMBL" id="BMIQ01000001">
    <property type="protein sequence ID" value="GGD86079.1"/>
    <property type="molecule type" value="Genomic_DNA"/>
</dbReference>
<evidence type="ECO:0000256" key="2">
    <source>
        <dbReference type="SAM" id="MobiDB-lite"/>
    </source>
</evidence>
<sequence length="184" mass="20628">MTGKSVDAFRTISEVAEDLDLPQHVLRFWETRFTQIRPMKRGGGRRYYRPDDVELLKGIRYLLYVRGFTIKGVQRILKENGNRFVIGIGAGDVAALDSAQFGRADQEPDDDPNDDPTMSSEPEDAPPAAPEPQPPAERRSAFSAFLRRDRGDDAPVGLAKESVATLQDVLIELLECKRLLDQSR</sequence>
<protein>
    <submittedName>
        <fullName evidence="4">Transcriptional regulator</fullName>
    </submittedName>
</protein>
<dbReference type="Gene3D" id="1.10.1660.10">
    <property type="match status" value="1"/>
</dbReference>
<dbReference type="AlphaFoldDB" id="A0A917E023"/>
<dbReference type="InterPro" id="IPR000551">
    <property type="entry name" value="MerR-type_HTH_dom"/>
</dbReference>
<feature type="compositionally biased region" description="Basic and acidic residues" evidence="2">
    <location>
        <begin position="136"/>
        <end position="145"/>
    </location>
</feature>
<feature type="domain" description="HTH merR-type" evidence="3">
    <location>
        <begin position="11"/>
        <end position="79"/>
    </location>
</feature>
<dbReference type="Proteomes" id="UP000644699">
    <property type="component" value="Unassembled WGS sequence"/>
</dbReference>
<dbReference type="PANTHER" id="PTHR30204">
    <property type="entry name" value="REDOX-CYCLING DRUG-SENSING TRANSCRIPTIONAL ACTIVATOR SOXR"/>
    <property type="match status" value="1"/>
</dbReference>
<dbReference type="SUPFAM" id="SSF46955">
    <property type="entry name" value="Putative DNA-binding domain"/>
    <property type="match status" value="1"/>
</dbReference>
<evidence type="ECO:0000313" key="4">
    <source>
        <dbReference type="EMBL" id="GGD86079.1"/>
    </source>
</evidence>
<dbReference type="CDD" id="cd04765">
    <property type="entry name" value="HTH_MlrA-like_sg2"/>
    <property type="match status" value="1"/>
</dbReference>
<dbReference type="InterPro" id="IPR047057">
    <property type="entry name" value="MerR_fam"/>
</dbReference>
<dbReference type="InterPro" id="IPR009061">
    <property type="entry name" value="DNA-bd_dom_put_sf"/>
</dbReference>
<reference evidence="4" key="2">
    <citation type="submission" date="2020-09" db="EMBL/GenBank/DDBJ databases">
        <authorList>
            <person name="Sun Q."/>
            <person name="Zhou Y."/>
        </authorList>
    </citation>
    <scope>NUCLEOTIDE SEQUENCE</scope>
    <source>
        <strain evidence="4">CGMCC 1.15367</strain>
    </source>
</reference>
<dbReference type="Pfam" id="PF13411">
    <property type="entry name" value="MerR_1"/>
    <property type="match status" value="1"/>
</dbReference>
<feature type="region of interest" description="Disordered" evidence="2">
    <location>
        <begin position="98"/>
        <end position="145"/>
    </location>
</feature>
<evidence type="ECO:0000256" key="1">
    <source>
        <dbReference type="ARBA" id="ARBA00023125"/>
    </source>
</evidence>
<reference evidence="4" key="1">
    <citation type="journal article" date="2014" name="Int. J. Syst. Evol. Microbiol.">
        <title>Complete genome sequence of Corynebacterium casei LMG S-19264T (=DSM 44701T), isolated from a smear-ripened cheese.</title>
        <authorList>
            <consortium name="US DOE Joint Genome Institute (JGI-PGF)"/>
            <person name="Walter F."/>
            <person name="Albersmeier A."/>
            <person name="Kalinowski J."/>
            <person name="Ruckert C."/>
        </authorList>
    </citation>
    <scope>NUCLEOTIDE SEQUENCE</scope>
    <source>
        <strain evidence="4">CGMCC 1.15367</strain>
    </source>
</reference>
<organism evidence="4 5">
    <name type="scientific">Aureimonas endophytica</name>
    <dbReference type="NCBI Taxonomy" id="2027858"/>
    <lineage>
        <taxon>Bacteria</taxon>
        <taxon>Pseudomonadati</taxon>
        <taxon>Pseudomonadota</taxon>
        <taxon>Alphaproteobacteria</taxon>
        <taxon>Hyphomicrobiales</taxon>
        <taxon>Aurantimonadaceae</taxon>
        <taxon>Aureimonas</taxon>
    </lineage>
</organism>
<dbReference type="SMART" id="SM00422">
    <property type="entry name" value="HTH_MERR"/>
    <property type="match status" value="1"/>
</dbReference>
<dbReference type="GO" id="GO:0003700">
    <property type="term" value="F:DNA-binding transcription factor activity"/>
    <property type="evidence" value="ECO:0007669"/>
    <property type="project" value="InterPro"/>
</dbReference>
<proteinExistence type="predicted"/>
<keyword evidence="5" id="KW-1185">Reference proteome</keyword>
<dbReference type="RefSeq" id="WP_188906268.1">
    <property type="nucleotide sequence ID" value="NZ_BMIQ01000001.1"/>
</dbReference>
<accession>A0A917E023</accession>
<evidence type="ECO:0000259" key="3">
    <source>
        <dbReference type="PROSITE" id="PS50937"/>
    </source>
</evidence>
<dbReference type="GO" id="GO:0003677">
    <property type="term" value="F:DNA binding"/>
    <property type="evidence" value="ECO:0007669"/>
    <property type="project" value="UniProtKB-KW"/>
</dbReference>
<name>A0A917E023_9HYPH</name>
<keyword evidence="1" id="KW-0238">DNA-binding</keyword>
<dbReference type="PANTHER" id="PTHR30204:SF15">
    <property type="entry name" value="BLL5018 PROTEIN"/>
    <property type="match status" value="1"/>
</dbReference>
<evidence type="ECO:0000313" key="5">
    <source>
        <dbReference type="Proteomes" id="UP000644699"/>
    </source>
</evidence>
<gene>
    <name evidence="4" type="ORF">GCM10011390_00840</name>
</gene>